<organism evidence="2 3">
    <name type="scientific">Ditylenchus dipsaci</name>
    <dbReference type="NCBI Taxonomy" id="166011"/>
    <lineage>
        <taxon>Eukaryota</taxon>
        <taxon>Metazoa</taxon>
        <taxon>Ecdysozoa</taxon>
        <taxon>Nematoda</taxon>
        <taxon>Chromadorea</taxon>
        <taxon>Rhabditida</taxon>
        <taxon>Tylenchina</taxon>
        <taxon>Tylenchomorpha</taxon>
        <taxon>Sphaerularioidea</taxon>
        <taxon>Anguinidae</taxon>
        <taxon>Anguininae</taxon>
        <taxon>Ditylenchus</taxon>
    </lineage>
</organism>
<dbReference type="Gene3D" id="1.20.5.4820">
    <property type="match status" value="1"/>
</dbReference>
<feature type="coiled-coil region" evidence="1">
    <location>
        <begin position="91"/>
        <end position="118"/>
    </location>
</feature>
<sequence length="146" mass="16890">MEIFEHRYRLGLSQILLRNDVLVELEERRDLSLSGLVVSLQRQCRMYLASREILDSISNCENGLVEFVHRVMPLLSVVRSDSEQREWRDRVASLEAANSELKSSKLRLEGQIGELEQLLKAECQGTQNLSVSLERESTNKCNWKQN</sequence>
<accession>A0A915E7I2</accession>
<proteinExistence type="predicted"/>
<dbReference type="Proteomes" id="UP000887574">
    <property type="component" value="Unplaced"/>
</dbReference>
<dbReference type="AlphaFoldDB" id="A0A915E7I2"/>
<keyword evidence="1" id="KW-0175">Coiled coil</keyword>
<reference evidence="3" key="1">
    <citation type="submission" date="2022-11" db="UniProtKB">
        <authorList>
            <consortium name="WormBaseParasite"/>
        </authorList>
    </citation>
    <scope>IDENTIFICATION</scope>
</reference>
<evidence type="ECO:0000313" key="3">
    <source>
        <dbReference type="WBParaSite" id="jg3171"/>
    </source>
</evidence>
<protein>
    <submittedName>
        <fullName evidence="3">Uncharacterized protein</fullName>
    </submittedName>
</protein>
<dbReference type="WBParaSite" id="jg3171">
    <property type="protein sequence ID" value="jg3171"/>
    <property type="gene ID" value="jg3171"/>
</dbReference>
<evidence type="ECO:0000313" key="2">
    <source>
        <dbReference type="Proteomes" id="UP000887574"/>
    </source>
</evidence>
<keyword evidence="2" id="KW-1185">Reference proteome</keyword>
<name>A0A915E7I2_9BILA</name>
<evidence type="ECO:0000256" key="1">
    <source>
        <dbReference type="SAM" id="Coils"/>
    </source>
</evidence>